<proteinExistence type="predicted"/>
<evidence type="ECO:0000313" key="2">
    <source>
        <dbReference type="Proteomes" id="UP001221757"/>
    </source>
</evidence>
<reference evidence="1" key="1">
    <citation type="submission" date="2023-03" db="EMBL/GenBank/DDBJ databases">
        <title>Massive genome expansion in bonnet fungi (Mycena s.s.) driven by repeated elements and novel gene families across ecological guilds.</title>
        <authorList>
            <consortium name="Lawrence Berkeley National Laboratory"/>
            <person name="Harder C.B."/>
            <person name="Miyauchi S."/>
            <person name="Viragh M."/>
            <person name="Kuo A."/>
            <person name="Thoen E."/>
            <person name="Andreopoulos B."/>
            <person name="Lu D."/>
            <person name="Skrede I."/>
            <person name="Drula E."/>
            <person name="Henrissat B."/>
            <person name="Morin E."/>
            <person name="Kohler A."/>
            <person name="Barry K."/>
            <person name="LaButti K."/>
            <person name="Morin E."/>
            <person name="Salamov A."/>
            <person name="Lipzen A."/>
            <person name="Mereny Z."/>
            <person name="Hegedus B."/>
            <person name="Baldrian P."/>
            <person name="Stursova M."/>
            <person name="Weitz H."/>
            <person name="Taylor A."/>
            <person name="Grigoriev I.V."/>
            <person name="Nagy L.G."/>
            <person name="Martin F."/>
            <person name="Kauserud H."/>
        </authorList>
    </citation>
    <scope>NUCLEOTIDE SEQUENCE</scope>
    <source>
        <strain evidence="1">CBHHK067</strain>
    </source>
</reference>
<organism evidence="1 2">
    <name type="scientific">Mycena rosella</name>
    <name type="common">Pink bonnet</name>
    <name type="synonym">Agaricus rosellus</name>
    <dbReference type="NCBI Taxonomy" id="1033263"/>
    <lineage>
        <taxon>Eukaryota</taxon>
        <taxon>Fungi</taxon>
        <taxon>Dikarya</taxon>
        <taxon>Basidiomycota</taxon>
        <taxon>Agaricomycotina</taxon>
        <taxon>Agaricomycetes</taxon>
        <taxon>Agaricomycetidae</taxon>
        <taxon>Agaricales</taxon>
        <taxon>Marasmiineae</taxon>
        <taxon>Mycenaceae</taxon>
        <taxon>Mycena</taxon>
    </lineage>
</organism>
<dbReference type="Proteomes" id="UP001221757">
    <property type="component" value="Unassembled WGS sequence"/>
</dbReference>
<dbReference type="EMBL" id="JARKIE010000030">
    <property type="protein sequence ID" value="KAJ7697409.1"/>
    <property type="molecule type" value="Genomic_DNA"/>
</dbReference>
<dbReference type="AlphaFoldDB" id="A0AAD7DRK3"/>
<sequence length="365" mass="41599">MKYSQRSISPRPENFRNLVHAEVGSRSVAAEQKRGNTYPQEEHPLFILFTWQKNKKRHTLGPGIHVMNVLVVGTWEKPPSDAFQQGRSTSDSHTREPRNPAFEMLEETMRNLLLEDILHSRGALIIPHKIRRSEERQRIADVPAGKERGNEHPDCAFIHDVWTIKKVKHLSQLNAHCLLSTSFKRESTWTKAVFFLCLPQGFTLSPETSNLGCVARGLWSSVKAGNDAHKCALRRIDWSFKFETALTTCQSCSPPGQPLLMTVLRTKLPQAPAVLRRSKMQCRNMQILSSSSIPQYLNSFKFSNVATPQLIQCRNTSNHSRFRASSFKLSKLKLHSRTPLYDAARMLMRAALSLPSIYRPCLRSQ</sequence>
<protein>
    <submittedName>
        <fullName evidence="1">Uncharacterized protein</fullName>
    </submittedName>
</protein>
<name>A0AAD7DRK3_MYCRO</name>
<evidence type="ECO:0000313" key="1">
    <source>
        <dbReference type="EMBL" id="KAJ7697409.1"/>
    </source>
</evidence>
<keyword evidence="2" id="KW-1185">Reference proteome</keyword>
<comment type="caution">
    <text evidence="1">The sequence shown here is derived from an EMBL/GenBank/DDBJ whole genome shotgun (WGS) entry which is preliminary data.</text>
</comment>
<gene>
    <name evidence="1" type="ORF">B0H17DRAFT_1130385</name>
</gene>
<accession>A0AAD7DRK3</accession>